<feature type="compositionally biased region" description="Polar residues" evidence="2">
    <location>
        <begin position="74"/>
        <end position="87"/>
    </location>
</feature>
<dbReference type="RefSeq" id="WP_303592948.1">
    <property type="nucleotide sequence ID" value="NZ_JAUORK010000003.1"/>
</dbReference>
<dbReference type="Gene3D" id="3.30.2400.10">
    <property type="entry name" value="Major capsid protein gp5"/>
    <property type="match status" value="1"/>
</dbReference>
<protein>
    <submittedName>
        <fullName evidence="4">Phage major capsid protein</fullName>
    </submittedName>
</protein>
<dbReference type="Proteomes" id="UP001170481">
    <property type="component" value="Unassembled WGS sequence"/>
</dbReference>
<accession>A0AAP4WWJ2</accession>
<feature type="compositionally biased region" description="Basic and acidic residues" evidence="2">
    <location>
        <begin position="42"/>
        <end position="73"/>
    </location>
</feature>
<evidence type="ECO:0000313" key="4">
    <source>
        <dbReference type="EMBL" id="MDO6671227.1"/>
    </source>
</evidence>
<dbReference type="InterPro" id="IPR054612">
    <property type="entry name" value="Phage_capsid-like_C"/>
</dbReference>
<gene>
    <name evidence="4" type="ORF">Q4535_03750</name>
</gene>
<dbReference type="NCBIfam" id="TIGR01554">
    <property type="entry name" value="major_cap_HK97"/>
    <property type="match status" value="1"/>
</dbReference>
<evidence type="ECO:0000256" key="2">
    <source>
        <dbReference type="SAM" id="MobiDB-lite"/>
    </source>
</evidence>
<dbReference type="SUPFAM" id="SSF56563">
    <property type="entry name" value="Major capsid protein gp5"/>
    <property type="match status" value="1"/>
</dbReference>
<evidence type="ECO:0000259" key="3">
    <source>
        <dbReference type="Pfam" id="PF05065"/>
    </source>
</evidence>
<comment type="caution">
    <text evidence="4">The sequence shown here is derived from an EMBL/GenBank/DDBJ whole genome shotgun (WGS) entry which is preliminary data.</text>
</comment>
<feature type="region of interest" description="Disordered" evidence="2">
    <location>
        <begin position="18"/>
        <end position="91"/>
    </location>
</feature>
<proteinExistence type="predicted"/>
<dbReference type="AlphaFoldDB" id="A0AAP4WWJ2"/>
<evidence type="ECO:0000256" key="1">
    <source>
        <dbReference type="ARBA" id="ARBA00004328"/>
    </source>
</evidence>
<evidence type="ECO:0000313" key="5">
    <source>
        <dbReference type="Proteomes" id="UP001170481"/>
    </source>
</evidence>
<dbReference type="EMBL" id="JAUORK010000003">
    <property type="protein sequence ID" value="MDO6671227.1"/>
    <property type="molecule type" value="Genomic_DNA"/>
</dbReference>
<name>A0AAP4WWJ2_9GAMM</name>
<comment type="subcellular location">
    <subcellularLocation>
        <location evidence="1">Virion</location>
    </subcellularLocation>
</comment>
<dbReference type="Pfam" id="PF05065">
    <property type="entry name" value="Phage_capsid"/>
    <property type="match status" value="1"/>
</dbReference>
<reference evidence="4" key="1">
    <citation type="submission" date="2023-07" db="EMBL/GenBank/DDBJ databases">
        <title>Genome content predicts the carbon catabolic preferences of heterotrophic bacteria.</title>
        <authorList>
            <person name="Gralka M."/>
        </authorList>
    </citation>
    <scope>NUCLEOTIDE SEQUENCE</scope>
    <source>
        <strain evidence="4">C2R13</strain>
    </source>
</reference>
<feature type="compositionally biased region" description="Basic and acidic residues" evidence="2">
    <location>
        <begin position="18"/>
        <end position="34"/>
    </location>
</feature>
<sequence>MKLSELKQKYSAIAKDMRKMHEDAGDTEWKDEQRSQWQSMKSELDGLQDKIDREEALRDADQRFVRDNEEELRGQSQTPEAGQSQGPSVDEQRAAAFDAFVREGMGNMSKEQRAIMREMRAQAAGENDKGGYTVPTTMLNRIHESMQDYGGLASVAQILNTSDGATIEWPVSDGTGEEGELLGENTAASEKDVEFGIQNLGAKKLSSKVIRVSNELLQDSAFDIEGFLASRIGSRIGRAEAKYLVSGTGAGAPQQPKGLATSVTGTVAAAAAASLNWKDITKLIHSIDPAYRRAAGFRLGFNDNTLQKITEMEDGQGRPLWLPAVAGLAPSTVLGQSYFIDQGFEDMAASKKFMFAGDFQQFVIRRINYMTLKRLVERYAEFDQTAFLAFHRFDCVLQDTAAIKALTGKAA</sequence>
<feature type="domain" description="Phage capsid-like C-terminal" evidence="3">
    <location>
        <begin position="130"/>
        <end position="407"/>
    </location>
</feature>
<dbReference type="InterPro" id="IPR024455">
    <property type="entry name" value="Phage_capsid"/>
</dbReference>
<organism evidence="4 5">
    <name type="scientific">Cobetia amphilecti</name>
    <dbReference type="NCBI Taxonomy" id="1055104"/>
    <lineage>
        <taxon>Bacteria</taxon>
        <taxon>Pseudomonadati</taxon>
        <taxon>Pseudomonadota</taxon>
        <taxon>Gammaproteobacteria</taxon>
        <taxon>Oceanospirillales</taxon>
        <taxon>Halomonadaceae</taxon>
        <taxon>Cobetia</taxon>
    </lineage>
</organism>